<evidence type="ECO:0000256" key="2">
    <source>
        <dbReference type="RuleBase" id="RU000393"/>
    </source>
</evidence>
<dbReference type="InterPro" id="IPR018152">
    <property type="entry name" value="SOD_Cu/Zn_BS"/>
</dbReference>
<feature type="domain" description="Superoxide dismutase copper/zinc binding" evidence="3">
    <location>
        <begin position="54"/>
        <end position="185"/>
    </location>
</feature>
<organism evidence="4">
    <name type="scientific">Acinetobacter sp. A1-4-2</name>
    <dbReference type="NCBI Taxonomy" id="3156489"/>
    <lineage>
        <taxon>Bacteria</taxon>
        <taxon>Pseudomonadati</taxon>
        <taxon>Pseudomonadota</taxon>
        <taxon>Gammaproteobacteria</taxon>
        <taxon>Moraxellales</taxon>
        <taxon>Moraxellaceae</taxon>
        <taxon>Acinetobacter</taxon>
    </lineage>
</organism>
<accession>A0AAU7SXR4</accession>
<dbReference type="PROSITE" id="PS51257">
    <property type="entry name" value="PROKAR_LIPOPROTEIN"/>
    <property type="match status" value="1"/>
</dbReference>
<comment type="function">
    <text evidence="2">Destroys radicals which are normally produced within the cells and which are toxic to biological systems.</text>
</comment>
<comment type="cofactor">
    <cofactor evidence="2">
        <name>Zn(2+)</name>
        <dbReference type="ChEBI" id="CHEBI:29105"/>
    </cofactor>
    <text evidence="2">Binds 1 zinc ion per subunit.</text>
</comment>
<comment type="catalytic activity">
    <reaction evidence="2">
        <text>2 superoxide + 2 H(+) = H2O2 + O2</text>
        <dbReference type="Rhea" id="RHEA:20696"/>
        <dbReference type="ChEBI" id="CHEBI:15378"/>
        <dbReference type="ChEBI" id="CHEBI:15379"/>
        <dbReference type="ChEBI" id="CHEBI:16240"/>
        <dbReference type="ChEBI" id="CHEBI:18421"/>
        <dbReference type="EC" id="1.15.1.1"/>
    </reaction>
</comment>
<evidence type="ECO:0000256" key="1">
    <source>
        <dbReference type="ARBA" id="ARBA00010457"/>
    </source>
</evidence>
<keyword evidence="2" id="KW-0862">Zinc</keyword>
<keyword evidence="2 4" id="KW-0560">Oxidoreductase</keyword>
<dbReference type="InterPro" id="IPR036423">
    <property type="entry name" value="SOD-like_Cu/Zn_dom_sf"/>
</dbReference>
<protein>
    <recommendedName>
        <fullName evidence="2">Superoxide dismutase [Cu-Zn]</fullName>
        <ecNumber evidence="2">1.15.1.1</ecNumber>
    </recommendedName>
</protein>
<dbReference type="EC" id="1.15.1.1" evidence="2"/>
<dbReference type="Pfam" id="PF00080">
    <property type="entry name" value="Sod_Cu"/>
    <property type="match status" value="1"/>
</dbReference>
<name>A0AAU7SXR4_9GAMM</name>
<dbReference type="CDD" id="cd00305">
    <property type="entry name" value="Cu-Zn_Superoxide_Dismutase"/>
    <property type="match status" value="1"/>
</dbReference>
<gene>
    <name evidence="4" type="primary">sodC</name>
    <name evidence="4" type="ORF">ABJ384_01700</name>
</gene>
<sequence length="186" mass="19129">MLQVMKTLFKQGAITTLGTIFLAGCAGTMPIQEHKAQRVTVNAVTAQGVGNKIGTVELRDSPAGLVINTDLSDLPPGPHGFHIHEKGFCGPAEKDGKMGAALAAGGHFNPNQAPHHGTPLTGHLGDLPLITVEASGKSQQKLVAPRLKLADVQGLAIMVHAGGDNYADEPKPLGGGGDRIACGVIQ</sequence>
<comment type="similarity">
    <text evidence="1 2">Belongs to the Cu-Zn superoxide dismutase family.</text>
</comment>
<dbReference type="PANTHER" id="PTHR10003">
    <property type="entry name" value="SUPEROXIDE DISMUTASE CU-ZN -RELATED"/>
    <property type="match status" value="1"/>
</dbReference>
<proteinExistence type="inferred from homology"/>
<dbReference type="AlphaFoldDB" id="A0AAU7SXR4"/>
<dbReference type="GO" id="GO:0005507">
    <property type="term" value="F:copper ion binding"/>
    <property type="evidence" value="ECO:0007669"/>
    <property type="project" value="InterPro"/>
</dbReference>
<dbReference type="NCBIfam" id="NF007628">
    <property type="entry name" value="PRK10290.1"/>
    <property type="match status" value="1"/>
</dbReference>
<dbReference type="GO" id="GO:0004784">
    <property type="term" value="F:superoxide dismutase activity"/>
    <property type="evidence" value="ECO:0007669"/>
    <property type="project" value="UniProtKB-EC"/>
</dbReference>
<dbReference type="PROSITE" id="PS00332">
    <property type="entry name" value="SOD_CU_ZN_2"/>
    <property type="match status" value="1"/>
</dbReference>
<dbReference type="InterPro" id="IPR024134">
    <property type="entry name" value="SOD_Cu/Zn_/chaperone"/>
</dbReference>
<comment type="cofactor">
    <cofactor evidence="2">
        <name>Cu cation</name>
        <dbReference type="ChEBI" id="CHEBI:23378"/>
    </cofactor>
    <text evidence="2">Binds 1 copper ion per subunit.</text>
</comment>
<dbReference type="RefSeq" id="WP_180042156.1">
    <property type="nucleotide sequence ID" value="NZ_CP157981.1"/>
</dbReference>
<reference evidence="4" key="1">
    <citation type="submission" date="2024-06" db="EMBL/GenBank/DDBJ databases">
        <authorList>
            <person name="Song Z."/>
        </authorList>
    </citation>
    <scope>NUCLEOTIDE SEQUENCE</scope>
    <source>
        <strain evidence="4">A1-4-2</strain>
    </source>
</reference>
<dbReference type="EMBL" id="CP157981">
    <property type="protein sequence ID" value="XBU15942.1"/>
    <property type="molecule type" value="Genomic_DNA"/>
</dbReference>
<evidence type="ECO:0000259" key="3">
    <source>
        <dbReference type="Pfam" id="PF00080"/>
    </source>
</evidence>
<dbReference type="SUPFAM" id="SSF49329">
    <property type="entry name" value="Cu,Zn superoxide dismutase-like"/>
    <property type="match status" value="1"/>
</dbReference>
<keyword evidence="2" id="KW-0186">Copper</keyword>
<evidence type="ECO:0000313" key="4">
    <source>
        <dbReference type="EMBL" id="XBU15942.1"/>
    </source>
</evidence>
<dbReference type="InterPro" id="IPR001424">
    <property type="entry name" value="SOD_Cu_Zn_dom"/>
</dbReference>
<dbReference type="Gene3D" id="2.60.40.200">
    <property type="entry name" value="Superoxide dismutase, copper/zinc binding domain"/>
    <property type="match status" value="1"/>
</dbReference>
<keyword evidence="2" id="KW-0479">Metal-binding</keyword>